<dbReference type="PANTHER" id="PTHR43798:SF33">
    <property type="entry name" value="HYDROLASE, PUTATIVE (AFU_ORTHOLOGUE AFUA_2G14860)-RELATED"/>
    <property type="match status" value="1"/>
</dbReference>
<dbReference type="EMBL" id="JWMF01000003">
    <property type="protein sequence ID" value="KJY52054.1"/>
    <property type="molecule type" value="Genomic_DNA"/>
</dbReference>
<keyword evidence="3" id="KW-1185">Reference proteome</keyword>
<evidence type="ECO:0000259" key="1">
    <source>
        <dbReference type="Pfam" id="PF12697"/>
    </source>
</evidence>
<dbReference type="InterPro" id="IPR050266">
    <property type="entry name" value="AB_hydrolase_sf"/>
</dbReference>
<name>A0A0F4L1G7_9BIFI</name>
<dbReference type="RefSeq" id="WP_052690646.1">
    <property type="nucleotide sequence ID" value="NZ_KQ033885.1"/>
</dbReference>
<evidence type="ECO:0000313" key="3">
    <source>
        <dbReference type="Proteomes" id="UP000033567"/>
    </source>
</evidence>
<evidence type="ECO:0000313" key="2">
    <source>
        <dbReference type="EMBL" id="KJY52054.1"/>
    </source>
</evidence>
<accession>A0A0F4L1G7</accession>
<comment type="caution">
    <text evidence="2">The sequence shown here is derived from an EMBL/GenBank/DDBJ whole genome shotgun (WGS) entry which is preliminary data.</text>
</comment>
<dbReference type="Gene3D" id="3.40.50.1820">
    <property type="entry name" value="alpha/beta hydrolase"/>
    <property type="match status" value="1"/>
</dbReference>
<feature type="domain" description="AB hydrolase-1" evidence="1">
    <location>
        <begin position="52"/>
        <end position="284"/>
    </location>
</feature>
<dbReference type="AlphaFoldDB" id="A0A0F4L1G7"/>
<sequence>MISHHVVDRGVPFGDLPLPENIEAMVIHAPVGDLTALHAPKGVRGVRGVAMMIPGFTGSKEDFYQISSILGEDGWDVWSYSQRGQADSVAPEGRKAYDRGATAGDALDVARILIEHTGAKRVHLLGHSFGGVVAQAALLADPDLFASLTLMSSGPHGWPGRKADLRQRLLDHPGGDLWRLDNPDRASLPDEELNPQDRFQRLRAERTSQDQLIGTIDQLADLHDRTEQLAATGLPMMVFHGEHDDFSWPQDWQARMARMLGARYEVIAGAGHCPNIDRPEETAALLDDFWDSAQDKR</sequence>
<organism evidence="2 3">
    <name type="scientific">Bifidobacterium mellis</name>
    <dbReference type="NCBI Taxonomy" id="1293823"/>
    <lineage>
        <taxon>Bacteria</taxon>
        <taxon>Bacillati</taxon>
        <taxon>Actinomycetota</taxon>
        <taxon>Actinomycetes</taxon>
        <taxon>Bifidobacteriales</taxon>
        <taxon>Bifidobacteriaceae</taxon>
        <taxon>Bifidobacterium</taxon>
    </lineage>
</organism>
<dbReference type="SUPFAM" id="SSF53474">
    <property type="entry name" value="alpha/beta-Hydrolases"/>
    <property type="match status" value="1"/>
</dbReference>
<dbReference type="Pfam" id="PF12697">
    <property type="entry name" value="Abhydrolase_6"/>
    <property type="match status" value="1"/>
</dbReference>
<dbReference type="InterPro" id="IPR000073">
    <property type="entry name" value="AB_hydrolase_1"/>
</dbReference>
<protein>
    <recommendedName>
        <fullName evidence="1">AB hydrolase-1 domain-containing protein</fullName>
    </recommendedName>
</protein>
<dbReference type="GO" id="GO:0016020">
    <property type="term" value="C:membrane"/>
    <property type="evidence" value="ECO:0007669"/>
    <property type="project" value="TreeGrafter"/>
</dbReference>
<proteinExistence type="predicted"/>
<dbReference type="PANTHER" id="PTHR43798">
    <property type="entry name" value="MONOACYLGLYCEROL LIPASE"/>
    <property type="match status" value="1"/>
</dbReference>
<dbReference type="InterPro" id="IPR029058">
    <property type="entry name" value="AB_hydrolase_fold"/>
</dbReference>
<gene>
    <name evidence="2" type="ORF">JF70_01340</name>
</gene>
<dbReference type="Proteomes" id="UP000033567">
    <property type="component" value="Unassembled WGS sequence"/>
</dbReference>
<reference evidence="2 3" key="1">
    <citation type="submission" date="2014-12" db="EMBL/GenBank/DDBJ databases">
        <title>Comparative genomics of the lactic acid bacteria isolated from the honey bee gut.</title>
        <authorList>
            <person name="Ellegaard K.M."/>
            <person name="Tamarit D."/>
            <person name="Javelind E."/>
            <person name="Olofsson T."/>
            <person name="Andersson S.G."/>
            <person name="Vasquez A."/>
        </authorList>
    </citation>
    <scope>NUCLEOTIDE SEQUENCE [LARGE SCALE GENOMIC DNA]</scope>
    <source>
        <strain evidence="2 3">Bin7</strain>
    </source>
</reference>
<dbReference type="GO" id="GO:0003824">
    <property type="term" value="F:catalytic activity"/>
    <property type="evidence" value="ECO:0007669"/>
    <property type="project" value="UniProtKB-ARBA"/>
</dbReference>
<dbReference type="PATRIC" id="fig|1684.5.peg.141"/>